<dbReference type="GO" id="GO:0006355">
    <property type="term" value="P:regulation of DNA-templated transcription"/>
    <property type="evidence" value="ECO:0007669"/>
    <property type="project" value="InterPro"/>
</dbReference>
<dbReference type="PRINTS" id="PR00038">
    <property type="entry name" value="HTHLUXR"/>
</dbReference>
<dbReference type="STRING" id="457570.Nther_0648"/>
<evidence type="ECO:0000256" key="3">
    <source>
        <dbReference type="ARBA" id="ARBA00023015"/>
    </source>
</evidence>
<dbReference type="EMBL" id="CP001034">
    <property type="protein sequence ID" value="ACB84243.1"/>
    <property type="molecule type" value="Genomic_DNA"/>
</dbReference>
<evidence type="ECO:0000313" key="11">
    <source>
        <dbReference type="Proteomes" id="UP000001683"/>
    </source>
</evidence>
<evidence type="ECO:0000256" key="1">
    <source>
        <dbReference type="ARBA" id="ARBA00018672"/>
    </source>
</evidence>
<evidence type="ECO:0000256" key="2">
    <source>
        <dbReference type="ARBA" id="ARBA00022553"/>
    </source>
</evidence>
<dbReference type="GO" id="GO:0003677">
    <property type="term" value="F:DNA binding"/>
    <property type="evidence" value="ECO:0007669"/>
    <property type="project" value="UniProtKB-KW"/>
</dbReference>
<organism evidence="10 11">
    <name type="scientific">Natranaerobius thermophilus (strain ATCC BAA-1301 / DSM 18059 / JW/NM-WN-LF)</name>
    <dbReference type="NCBI Taxonomy" id="457570"/>
    <lineage>
        <taxon>Bacteria</taxon>
        <taxon>Bacillati</taxon>
        <taxon>Bacillota</taxon>
        <taxon>Clostridia</taxon>
        <taxon>Natranaerobiales</taxon>
        <taxon>Natranaerobiaceae</taxon>
        <taxon>Natranaerobius</taxon>
    </lineage>
</organism>
<evidence type="ECO:0000256" key="6">
    <source>
        <dbReference type="ARBA" id="ARBA00024867"/>
    </source>
</evidence>
<dbReference type="InterPro" id="IPR001789">
    <property type="entry name" value="Sig_transdc_resp-reg_receiver"/>
</dbReference>
<dbReference type="InterPro" id="IPR016032">
    <property type="entry name" value="Sig_transdc_resp-reg_C-effctor"/>
</dbReference>
<sequence>MTISVLVVDDHAVLGKGLSMLLNSQDDMEVCGQVGTAKEALDTCKEKCPDVVLLDLSLPDKQGHEIIKELKESCSARVLALTMHEDEAYFKRVVEAGGDGYILKKAADDELISAIRSVYQGEVIVDKTFTKLLIDYYRNPDKQSGTEKNYDLSDREKEVLQLIALGYTNKEIAEKLYISIKTVETHIARIKEKLGLNRRSELVRYAMRNNIISTE</sequence>
<dbReference type="OrthoDB" id="9779069at2"/>
<keyword evidence="4" id="KW-0238">DNA-binding</keyword>
<keyword evidence="5" id="KW-0804">Transcription</keyword>
<dbReference type="SMART" id="SM00421">
    <property type="entry name" value="HTH_LUXR"/>
    <property type="match status" value="1"/>
</dbReference>
<keyword evidence="2 7" id="KW-0597">Phosphoprotein</keyword>
<feature type="domain" description="Response regulatory" evidence="9">
    <location>
        <begin position="4"/>
        <end position="119"/>
    </location>
</feature>
<evidence type="ECO:0000256" key="4">
    <source>
        <dbReference type="ARBA" id="ARBA00023125"/>
    </source>
</evidence>
<dbReference type="SUPFAM" id="SSF46894">
    <property type="entry name" value="C-terminal effector domain of the bipartite response regulators"/>
    <property type="match status" value="1"/>
</dbReference>
<evidence type="ECO:0000259" key="9">
    <source>
        <dbReference type="PROSITE" id="PS50110"/>
    </source>
</evidence>
<protein>
    <recommendedName>
        <fullName evidence="1">Stage 0 sporulation protein A homolog</fullName>
    </recommendedName>
</protein>
<dbReference type="Gene3D" id="3.40.50.2300">
    <property type="match status" value="1"/>
</dbReference>
<dbReference type="eggNOG" id="COG2197">
    <property type="taxonomic scope" value="Bacteria"/>
</dbReference>
<dbReference type="RefSeq" id="WP_012447127.1">
    <property type="nucleotide sequence ID" value="NC_010718.1"/>
</dbReference>
<dbReference type="AlphaFoldDB" id="B2A6W2"/>
<dbReference type="Pfam" id="PF00072">
    <property type="entry name" value="Response_reg"/>
    <property type="match status" value="1"/>
</dbReference>
<reference evidence="10 11" key="1">
    <citation type="submission" date="2008-04" db="EMBL/GenBank/DDBJ databases">
        <title>Complete sequence of chromosome of Natranaerobius thermophilus JW/NM-WN-LF.</title>
        <authorList>
            <consortium name="US DOE Joint Genome Institute"/>
            <person name="Copeland A."/>
            <person name="Lucas S."/>
            <person name="Lapidus A."/>
            <person name="Glavina del Rio T."/>
            <person name="Dalin E."/>
            <person name="Tice H."/>
            <person name="Bruce D."/>
            <person name="Goodwin L."/>
            <person name="Pitluck S."/>
            <person name="Chertkov O."/>
            <person name="Brettin T."/>
            <person name="Detter J.C."/>
            <person name="Han C."/>
            <person name="Kuske C.R."/>
            <person name="Schmutz J."/>
            <person name="Larimer F."/>
            <person name="Land M."/>
            <person name="Hauser L."/>
            <person name="Kyrpides N."/>
            <person name="Lykidis A."/>
            <person name="Mesbah N.M."/>
            <person name="Wiegel J."/>
        </authorList>
    </citation>
    <scope>NUCLEOTIDE SEQUENCE [LARGE SCALE GENOMIC DNA]</scope>
    <source>
        <strain evidence="11">ATCC BAA-1301 / DSM 18059 / JW/NM-WN-LF</strain>
    </source>
</reference>
<dbReference type="CDD" id="cd17535">
    <property type="entry name" value="REC_NarL-like"/>
    <property type="match status" value="1"/>
</dbReference>
<dbReference type="PROSITE" id="PS50043">
    <property type="entry name" value="HTH_LUXR_2"/>
    <property type="match status" value="1"/>
</dbReference>
<name>B2A6W2_NATTJ</name>
<gene>
    <name evidence="10" type="ordered locus">Nther_0648</name>
</gene>
<dbReference type="PROSITE" id="PS50110">
    <property type="entry name" value="RESPONSE_REGULATORY"/>
    <property type="match status" value="1"/>
</dbReference>
<dbReference type="HOGENOM" id="CLU_000445_90_8_9"/>
<dbReference type="PROSITE" id="PS00622">
    <property type="entry name" value="HTH_LUXR_1"/>
    <property type="match status" value="1"/>
</dbReference>
<accession>B2A6W2</accession>
<proteinExistence type="predicted"/>
<keyword evidence="11" id="KW-1185">Reference proteome</keyword>
<dbReference type="GO" id="GO:0000160">
    <property type="term" value="P:phosphorelay signal transduction system"/>
    <property type="evidence" value="ECO:0007669"/>
    <property type="project" value="InterPro"/>
</dbReference>
<dbReference type="SMART" id="SM00448">
    <property type="entry name" value="REC"/>
    <property type="match status" value="1"/>
</dbReference>
<dbReference type="Proteomes" id="UP000001683">
    <property type="component" value="Chromosome"/>
</dbReference>
<evidence type="ECO:0000256" key="5">
    <source>
        <dbReference type="ARBA" id="ARBA00023163"/>
    </source>
</evidence>
<evidence type="ECO:0000313" key="10">
    <source>
        <dbReference type="EMBL" id="ACB84243.1"/>
    </source>
</evidence>
<dbReference type="InterPro" id="IPR000792">
    <property type="entry name" value="Tscrpt_reg_LuxR_C"/>
</dbReference>
<comment type="function">
    <text evidence="6">May play the central regulatory role in sporulation. It may be an element of the effector pathway responsible for the activation of sporulation genes in response to nutritional stress. Spo0A may act in concert with spo0H (a sigma factor) to control the expression of some genes that are critical to the sporulation process.</text>
</comment>
<evidence type="ECO:0000256" key="7">
    <source>
        <dbReference type="PROSITE-ProRule" id="PRU00169"/>
    </source>
</evidence>
<dbReference type="KEGG" id="nth:Nther_0648"/>
<dbReference type="InterPro" id="IPR011006">
    <property type="entry name" value="CheY-like_superfamily"/>
</dbReference>
<feature type="domain" description="HTH luxR-type" evidence="8">
    <location>
        <begin position="145"/>
        <end position="210"/>
    </location>
</feature>
<dbReference type="PANTHER" id="PTHR43214">
    <property type="entry name" value="TWO-COMPONENT RESPONSE REGULATOR"/>
    <property type="match status" value="1"/>
</dbReference>
<dbReference type="Pfam" id="PF00196">
    <property type="entry name" value="GerE"/>
    <property type="match status" value="1"/>
</dbReference>
<dbReference type="InParanoid" id="B2A6W2"/>
<dbReference type="FunCoup" id="B2A6W2">
    <property type="interactions" value="84"/>
</dbReference>
<evidence type="ECO:0000259" key="8">
    <source>
        <dbReference type="PROSITE" id="PS50043"/>
    </source>
</evidence>
<dbReference type="PANTHER" id="PTHR43214:SF37">
    <property type="entry name" value="TRANSCRIPTIONAL REGULATORY PROTEIN YDFI"/>
    <property type="match status" value="1"/>
</dbReference>
<dbReference type="InterPro" id="IPR039420">
    <property type="entry name" value="WalR-like"/>
</dbReference>
<dbReference type="InterPro" id="IPR058245">
    <property type="entry name" value="NreC/VraR/RcsB-like_REC"/>
</dbReference>
<keyword evidence="3" id="KW-0805">Transcription regulation</keyword>
<dbReference type="CDD" id="cd06170">
    <property type="entry name" value="LuxR_C_like"/>
    <property type="match status" value="1"/>
</dbReference>
<reference evidence="10 11" key="2">
    <citation type="journal article" date="2011" name="J. Bacteriol.">
        <title>Complete genome sequence of the anaerobic, halophilic alkalithermophile Natranaerobius thermophilus JW/NM-WN-LF.</title>
        <authorList>
            <person name="Zhao B."/>
            <person name="Mesbah N.M."/>
            <person name="Dalin E."/>
            <person name="Goodwin L."/>
            <person name="Nolan M."/>
            <person name="Pitluck S."/>
            <person name="Chertkov O."/>
            <person name="Brettin T.S."/>
            <person name="Han J."/>
            <person name="Larimer F.W."/>
            <person name="Land M.L."/>
            <person name="Hauser L."/>
            <person name="Kyrpides N."/>
            <person name="Wiegel J."/>
        </authorList>
    </citation>
    <scope>NUCLEOTIDE SEQUENCE [LARGE SCALE GENOMIC DNA]</scope>
    <source>
        <strain evidence="11">ATCC BAA-1301 / DSM 18059 / JW/NM-WN-LF</strain>
    </source>
</reference>
<feature type="modified residue" description="4-aspartylphosphate" evidence="7">
    <location>
        <position position="55"/>
    </location>
</feature>
<dbReference type="SUPFAM" id="SSF52172">
    <property type="entry name" value="CheY-like"/>
    <property type="match status" value="1"/>
</dbReference>